<gene>
    <name evidence="3" type="ORF">JOE61_002434</name>
</gene>
<name>A0ABS2MBS9_9ACTN</name>
<keyword evidence="2" id="KW-1133">Transmembrane helix</keyword>
<sequence length="185" mass="18852">MALHDDRPVLTGLLALVGVGLAVGLVLGGGALAVTRVLGVDGSSATTTATDVGSLYLPRPSETGEPSGPLLTLGAEPGQGASQEPSQEPTEKEKAEKEISLSAGQTQVAPMGQIDLTGVYPGGEGAVLQVQKFVSGGWQDFPVTAVVSNETFATYVQTSAQGVNRFRVVDNDSETASNEVKVTVG</sequence>
<proteinExistence type="predicted"/>
<evidence type="ECO:0000256" key="2">
    <source>
        <dbReference type="SAM" id="Phobius"/>
    </source>
</evidence>
<evidence type="ECO:0000256" key="1">
    <source>
        <dbReference type="SAM" id="MobiDB-lite"/>
    </source>
</evidence>
<organism evidence="3 4">
    <name type="scientific">Nocardioides salarius</name>
    <dbReference type="NCBI Taxonomy" id="374513"/>
    <lineage>
        <taxon>Bacteria</taxon>
        <taxon>Bacillati</taxon>
        <taxon>Actinomycetota</taxon>
        <taxon>Actinomycetes</taxon>
        <taxon>Propionibacteriales</taxon>
        <taxon>Nocardioidaceae</taxon>
        <taxon>Nocardioides</taxon>
    </lineage>
</organism>
<comment type="caution">
    <text evidence="3">The sequence shown here is derived from an EMBL/GenBank/DDBJ whole genome shotgun (WGS) entry which is preliminary data.</text>
</comment>
<keyword evidence="4" id="KW-1185">Reference proteome</keyword>
<evidence type="ECO:0000313" key="3">
    <source>
        <dbReference type="EMBL" id="MBM7508620.1"/>
    </source>
</evidence>
<protein>
    <submittedName>
        <fullName evidence="3">Uncharacterized protein</fullName>
    </submittedName>
</protein>
<keyword evidence="2" id="KW-0472">Membrane</keyword>
<reference evidence="3 4" key="1">
    <citation type="submission" date="2021-01" db="EMBL/GenBank/DDBJ databases">
        <title>Sequencing the genomes of 1000 actinobacteria strains.</title>
        <authorList>
            <person name="Klenk H.-P."/>
        </authorList>
    </citation>
    <scope>NUCLEOTIDE SEQUENCE [LARGE SCALE GENOMIC DNA]</scope>
    <source>
        <strain evidence="3 4">DSM 18239</strain>
    </source>
</reference>
<dbReference type="Proteomes" id="UP000732378">
    <property type="component" value="Unassembled WGS sequence"/>
</dbReference>
<dbReference type="EMBL" id="JAFBBZ010000001">
    <property type="protein sequence ID" value="MBM7508620.1"/>
    <property type="molecule type" value="Genomic_DNA"/>
</dbReference>
<feature type="compositionally biased region" description="Basic and acidic residues" evidence="1">
    <location>
        <begin position="89"/>
        <end position="99"/>
    </location>
</feature>
<feature type="transmembrane region" description="Helical" evidence="2">
    <location>
        <begin position="12"/>
        <end position="34"/>
    </location>
</feature>
<dbReference type="RefSeq" id="WP_193668305.1">
    <property type="nucleotide sequence ID" value="NZ_JACDTV010000004.1"/>
</dbReference>
<feature type="region of interest" description="Disordered" evidence="1">
    <location>
        <begin position="51"/>
        <end position="103"/>
    </location>
</feature>
<accession>A0ABS2MBS9</accession>
<keyword evidence="2" id="KW-0812">Transmembrane</keyword>
<evidence type="ECO:0000313" key="4">
    <source>
        <dbReference type="Proteomes" id="UP000732378"/>
    </source>
</evidence>